<dbReference type="Pfam" id="PF01544">
    <property type="entry name" value="CorA"/>
    <property type="match status" value="1"/>
</dbReference>
<feature type="transmembrane region" description="Helical" evidence="14">
    <location>
        <begin position="293"/>
        <end position="313"/>
    </location>
</feature>
<dbReference type="InterPro" id="IPR045863">
    <property type="entry name" value="CorA_TM1_TM2"/>
</dbReference>
<keyword evidence="11 14" id="KW-0472">Membrane</keyword>
<dbReference type="InterPro" id="IPR002523">
    <property type="entry name" value="MgTranspt_CorA/ZnTranspt_ZntB"/>
</dbReference>
<proteinExistence type="inferred from homology"/>
<keyword evidence="5 14" id="KW-1003">Cell membrane</keyword>
<feature type="transmembrane region" description="Helical" evidence="14">
    <location>
        <begin position="261"/>
        <end position="281"/>
    </location>
</feature>
<keyword evidence="8 14" id="KW-0460">Magnesium</keyword>
<evidence type="ECO:0000256" key="5">
    <source>
        <dbReference type="ARBA" id="ARBA00022475"/>
    </source>
</evidence>
<name>A0A650EMH6_9HELI</name>
<keyword evidence="4 14" id="KW-0813">Transport</keyword>
<comment type="function">
    <text evidence="14">Mediates influx of magnesium ions.</text>
</comment>
<evidence type="ECO:0000256" key="9">
    <source>
        <dbReference type="ARBA" id="ARBA00022989"/>
    </source>
</evidence>
<gene>
    <name evidence="14 15" type="primary">corA</name>
    <name evidence="15" type="ORF">Helico5904_1730</name>
</gene>
<comment type="catalytic activity">
    <reaction evidence="13">
        <text>Mg(2+)(in) = Mg(2+)(out)</text>
        <dbReference type="Rhea" id="RHEA:29827"/>
        <dbReference type="ChEBI" id="CHEBI:18420"/>
    </reaction>
</comment>
<evidence type="ECO:0000256" key="10">
    <source>
        <dbReference type="ARBA" id="ARBA00023065"/>
    </source>
</evidence>
<evidence type="ECO:0000256" key="6">
    <source>
        <dbReference type="ARBA" id="ARBA00022519"/>
    </source>
</evidence>
<dbReference type="GO" id="GO:0005886">
    <property type="term" value="C:plasma membrane"/>
    <property type="evidence" value="ECO:0007669"/>
    <property type="project" value="UniProtKB-SubCell"/>
</dbReference>
<evidence type="ECO:0000256" key="2">
    <source>
        <dbReference type="ARBA" id="ARBA00009765"/>
    </source>
</evidence>
<evidence type="ECO:0000256" key="11">
    <source>
        <dbReference type="ARBA" id="ARBA00023136"/>
    </source>
</evidence>
<dbReference type="SUPFAM" id="SSF144083">
    <property type="entry name" value="Magnesium transport protein CorA, transmembrane region"/>
    <property type="match status" value="1"/>
</dbReference>
<dbReference type="InterPro" id="IPR050829">
    <property type="entry name" value="CorA_MIT"/>
</dbReference>
<dbReference type="EMBL" id="MN577569">
    <property type="protein sequence ID" value="QGT50501.1"/>
    <property type="molecule type" value="Genomic_DNA"/>
</dbReference>
<keyword evidence="6" id="KW-0997">Cell inner membrane</keyword>
<evidence type="ECO:0000313" key="15">
    <source>
        <dbReference type="EMBL" id="QGT50501.1"/>
    </source>
</evidence>
<dbReference type="NCBIfam" id="TIGR00383">
    <property type="entry name" value="corA"/>
    <property type="match status" value="1"/>
</dbReference>
<reference evidence="15" key="1">
    <citation type="journal article" date="2020" name="J. ISSAAS">
        <title>Lactobacilli and other gastrointestinal microbiota of Peromyscus leucopus, reservoir host for agents of Lyme disease and other zoonoses in North America.</title>
        <authorList>
            <person name="Milovic A."/>
            <person name="Bassam K."/>
            <person name="Shao H."/>
            <person name="Chatzistamou I."/>
            <person name="Tufts D.M."/>
            <person name="Diuk-Wasser M."/>
            <person name="Barbour A.G."/>
        </authorList>
    </citation>
    <scope>NUCLEOTIDE SEQUENCE</scope>
    <source>
        <strain evidence="15">LL4</strain>
    </source>
</reference>
<dbReference type="InterPro" id="IPR004488">
    <property type="entry name" value="Mg/Co-transport_prot_CorA"/>
</dbReference>
<evidence type="ECO:0000256" key="7">
    <source>
        <dbReference type="ARBA" id="ARBA00022692"/>
    </source>
</evidence>
<evidence type="ECO:0000256" key="4">
    <source>
        <dbReference type="ARBA" id="ARBA00022448"/>
    </source>
</evidence>
<dbReference type="FunFam" id="1.20.58.340:FF:000001">
    <property type="entry name" value="Magnesium transport protein CorA"/>
    <property type="match status" value="1"/>
</dbReference>
<dbReference type="PANTHER" id="PTHR47685:SF1">
    <property type="entry name" value="MAGNESIUM TRANSPORT PROTEIN CORA"/>
    <property type="match status" value="1"/>
</dbReference>
<evidence type="ECO:0000256" key="12">
    <source>
        <dbReference type="ARBA" id="ARBA00025941"/>
    </source>
</evidence>
<keyword evidence="10 14" id="KW-0406">Ion transport</keyword>
<organism evidence="15">
    <name type="scientific">uncultured Helicobacter sp</name>
    <dbReference type="NCBI Taxonomy" id="175537"/>
    <lineage>
        <taxon>Bacteria</taxon>
        <taxon>Pseudomonadati</taxon>
        <taxon>Campylobacterota</taxon>
        <taxon>Epsilonproteobacteria</taxon>
        <taxon>Campylobacterales</taxon>
        <taxon>Helicobacteraceae</taxon>
        <taxon>Helicobacter</taxon>
        <taxon>environmental samples</taxon>
    </lineage>
</organism>
<dbReference type="GO" id="GO:0015095">
    <property type="term" value="F:magnesium ion transmembrane transporter activity"/>
    <property type="evidence" value="ECO:0007669"/>
    <property type="project" value="UniProtKB-UniRule"/>
</dbReference>
<keyword evidence="7 14" id="KW-0812">Transmembrane</keyword>
<comment type="subcellular location">
    <subcellularLocation>
        <location evidence="1">Cell inner membrane</location>
        <topology evidence="1">Multi-pass membrane protein</topology>
    </subcellularLocation>
    <subcellularLocation>
        <location evidence="14">Membrane</location>
        <topology evidence="14">Multi-pass membrane protein</topology>
    </subcellularLocation>
</comment>
<protein>
    <recommendedName>
        <fullName evidence="3 14">Magnesium transport protein CorA</fullName>
    </recommendedName>
</protein>
<dbReference type="GO" id="GO:0015099">
    <property type="term" value="F:nickel cation transmembrane transporter activity"/>
    <property type="evidence" value="ECO:0007669"/>
    <property type="project" value="TreeGrafter"/>
</dbReference>
<dbReference type="InterPro" id="IPR045861">
    <property type="entry name" value="CorA_cytoplasmic_dom"/>
</dbReference>
<dbReference type="Gene3D" id="1.20.58.340">
    <property type="entry name" value="Magnesium transport protein CorA, transmembrane region"/>
    <property type="match status" value="1"/>
</dbReference>
<dbReference type="AlphaFoldDB" id="A0A650EMH6"/>
<evidence type="ECO:0000256" key="14">
    <source>
        <dbReference type="RuleBase" id="RU362010"/>
    </source>
</evidence>
<evidence type="ECO:0000256" key="3">
    <source>
        <dbReference type="ARBA" id="ARBA00019439"/>
    </source>
</evidence>
<keyword evidence="9 14" id="KW-1133">Transmembrane helix</keyword>
<accession>A0A650EMH6</accession>
<comment type="subunit">
    <text evidence="12">Homopentamer. In the absence of Mg(2+), interactions between subunits are weakened, and dimers, trimers and tetramers can be observed in vitro.</text>
</comment>
<dbReference type="GO" id="GO:0015087">
    <property type="term" value="F:cobalt ion transmembrane transporter activity"/>
    <property type="evidence" value="ECO:0007669"/>
    <property type="project" value="UniProtKB-UniRule"/>
</dbReference>
<evidence type="ECO:0000256" key="13">
    <source>
        <dbReference type="ARBA" id="ARBA00034269"/>
    </source>
</evidence>
<dbReference type="Gene3D" id="3.30.460.20">
    <property type="entry name" value="CorA soluble domain-like"/>
    <property type="match status" value="1"/>
</dbReference>
<comment type="similarity">
    <text evidence="2 14">Belongs to the CorA metal ion transporter (MIT) (TC 1.A.35) family.</text>
</comment>
<evidence type="ECO:0000256" key="8">
    <source>
        <dbReference type="ARBA" id="ARBA00022842"/>
    </source>
</evidence>
<evidence type="ECO:0000256" key="1">
    <source>
        <dbReference type="ARBA" id="ARBA00004429"/>
    </source>
</evidence>
<sequence length="319" mass="37135">MINIFSRQDGLIVREKLQNIQSIPQKIEKVLWIDLFQPSAEEVNYISQTYSLNVPTKEEREEIEQSARYWEDSSSITINTYFLVRSSEGELHNETITFLLCKNILFTIRYSEFRVFDEIQQIVLATPKVFEDGFDLISKIFEIRVEKDADLLETAAKNTRALRKRVFNSQVIDYEDMLEELSSLQELNMSVRDSLFDKRRAITAVLKSNKADADVKKNNTIILKDLNSLVEFTTVNMNALDNIQTILTNQINIEQNKTIKLFTVVTVAMMPPTLIGTIYGMNFEHMPELQWEYAYPVVLLIMILSTIFPIVYFKKKGWL</sequence>
<dbReference type="PANTHER" id="PTHR47685">
    <property type="entry name" value="MAGNESIUM TRANSPORT PROTEIN CORA"/>
    <property type="match status" value="1"/>
</dbReference>
<dbReference type="SUPFAM" id="SSF143865">
    <property type="entry name" value="CorA soluble domain-like"/>
    <property type="match status" value="1"/>
</dbReference>